<evidence type="ECO:0000256" key="1">
    <source>
        <dbReference type="ARBA" id="ARBA00006484"/>
    </source>
</evidence>
<reference evidence="6" key="1">
    <citation type="submission" date="2014-11" db="EMBL/GenBank/DDBJ databases">
        <authorList>
            <person name="Geib S."/>
        </authorList>
    </citation>
    <scope>NUCLEOTIDE SEQUENCE</scope>
</reference>
<protein>
    <submittedName>
        <fullName evidence="6">Dehydrogenase/reductase SDR family protein 7-like</fullName>
    </submittedName>
</protein>
<dbReference type="EMBL" id="GBXI01016891">
    <property type="protein sequence ID" value="JAC97400.1"/>
    <property type="molecule type" value="Transcribed_RNA"/>
</dbReference>
<comment type="function">
    <text evidence="3">Putative oxidoreductase.</text>
</comment>
<dbReference type="GO" id="GO:0016491">
    <property type="term" value="F:oxidoreductase activity"/>
    <property type="evidence" value="ECO:0007669"/>
    <property type="project" value="UniProtKB-KW"/>
</dbReference>
<dbReference type="EMBL" id="GBXI01016743">
    <property type="protein sequence ID" value="JAC97548.1"/>
    <property type="molecule type" value="Transcribed_RNA"/>
</dbReference>
<dbReference type="InterPro" id="IPR020904">
    <property type="entry name" value="Sc_DH/Rdtase_CS"/>
</dbReference>
<evidence type="ECO:0000256" key="4">
    <source>
        <dbReference type="RuleBase" id="RU000363"/>
    </source>
</evidence>
<dbReference type="InterPro" id="IPR036291">
    <property type="entry name" value="NAD(P)-bd_dom_sf"/>
</dbReference>
<keyword evidence="5" id="KW-0472">Membrane</keyword>
<accession>A0A0A1WFF3</accession>
<dbReference type="Gene3D" id="3.40.50.720">
    <property type="entry name" value="NAD(P)-binding Rossmann-like Domain"/>
    <property type="match status" value="1"/>
</dbReference>
<reference evidence="6" key="2">
    <citation type="journal article" date="2015" name="Gigascience">
        <title>Reconstructing a comprehensive transcriptome assembly of a white-pupal translocated strain of the pest fruit fly Bactrocera cucurbitae.</title>
        <authorList>
            <person name="Sim S.B."/>
            <person name="Calla B."/>
            <person name="Hall B."/>
            <person name="DeRego T."/>
            <person name="Geib S.M."/>
        </authorList>
    </citation>
    <scope>NUCLEOTIDE SEQUENCE</scope>
</reference>
<dbReference type="Pfam" id="PF00106">
    <property type="entry name" value="adh_short"/>
    <property type="match status" value="1"/>
</dbReference>
<dbReference type="InterPro" id="IPR002347">
    <property type="entry name" value="SDR_fam"/>
</dbReference>
<dbReference type="PANTHER" id="PTHR44196">
    <property type="entry name" value="DEHYDROGENASE/REDUCTASE SDR FAMILY MEMBER 7B"/>
    <property type="match status" value="1"/>
</dbReference>
<gene>
    <name evidence="6" type="primary">CG7601_0</name>
    <name evidence="7" type="synonym">CG7601_1</name>
    <name evidence="7" type="ORF">g.14118</name>
    <name evidence="6" type="ORF">g.14125</name>
</gene>
<evidence type="ECO:0000256" key="5">
    <source>
        <dbReference type="SAM" id="Phobius"/>
    </source>
</evidence>
<sequence length="334" mass="37283">MGLDEVGKCVAPGHSGEWNSLYFILGVILMPVALPFVLMKYFYRLRIKRYRNELAEKVVLITGASSGLGESLAHTFYKAGCKIIIAARRIEELERVKKDLLALDVGTVTFPPVIIPLDLAELKDIPIFAQKALDVHNQIDILINNGGISVRATALSSAVDVDLKLMVVNYFGSVALTKAILPSMLKRKNGHICFISSVQGKFALPYRSAYSASKHALQAFSDSLRSEVANKGVHVTCISPGYIRTQLSMNALTASGETYGKMDKTTSSGMRPEKVANRILHAILCKEKDIMISDLQAKFAYYARYIWPSFYFWIIEKRALRLEREEVAEQKKEK</sequence>
<dbReference type="PRINTS" id="PR00080">
    <property type="entry name" value="SDRFAMILY"/>
</dbReference>
<dbReference type="CDD" id="cd05332">
    <property type="entry name" value="11beta-HSD1_like_SDR_c"/>
    <property type="match status" value="1"/>
</dbReference>
<dbReference type="AlphaFoldDB" id="A0A0A1WFF3"/>
<dbReference type="OrthoDB" id="5307821at2759"/>
<dbReference type="PIRSF" id="PIRSF000126">
    <property type="entry name" value="11-beta-HSD1"/>
    <property type="match status" value="1"/>
</dbReference>
<evidence type="ECO:0000256" key="3">
    <source>
        <dbReference type="ARBA" id="ARBA00037096"/>
    </source>
</evidence>
<feature type="transmembrane region" description="Helical" evidence="5">
    <location>
        <begin position="20"/>
        <end position="43"/>
    </location>
</feature>
<comment type="similarity">
    <text evidence="1 4">Belongs to the short-chain dehydrogenases/reductases (SDR) family.</text>
</comment>
<dbReference type="PROSITE" id="PS00061">
    <property type="entry name" value="ADH_SHORT"/>
    <property type="match status" value="1"/>
</dbReference>
<name>A0A0A1WFF3_ZEUCU</name>
<dbReference type="PRINTS" id="PR00081">
    <property type="entry name" value="GDHRDH"/>
</dbReference>
<proteinExistence type="inferred from homology"/>
<keyword evidence="2" id="KW-0560">Oxidoreductase</keyword>
<organism evidence="6">
    <name type="scientific">Zeugodacus cucurbitae</name>
    <name type="common">Melon fruit fly</name>
    <name type="synonym">Bactrocera cucurbitae</name>
    <dbReference type="NCBI Taxonomy" id="28588"/>
    <lineage>
        <taxon>Eukaryota</taxon>
        <taxon>Metazoa</taxon>
        <taxon>Ecdysozoa</taxon>
        <taxon>Arthropoda</taxon>
        <taxon>Hexapoda</taxon>
        <taxon>Insecta</taxon>
        <taxon>Pterygota</taxon>
        <taxon>Neoptera</taxon>
        <taxon>Endopterygota</taxon>
        <taxon>Diptera</taxon>
        <taxon>Brachycera</taxon>
        <taxon>Muscomorpha</taxon>
        <taxon>Tephritoidea</taxon>
        <taxon>Tephritidae</taxon>
        <taxon>Zeugodacus</taxon>
        <taxon>Zeugodacus</taxon>
    </lineage>
</organism>
<dbReference type="SUPFAM" id="SSF51735">
    <property type="entry name" value="NAD(P)-binding Rossmann-fold domains"/>
    <property type="match status" value="1"/>
</dbReference>
<evidence type="ECO:0000256" key="2">
    <source>
        <dbReference type="ARBA" id="ARBA00023002"/>
    </source>
</evidence>
<evidence type="ECO:0000313" key="7">
    <source>
        <dbReference type="EMBL" id="JAC97548.1"/>
    </source>
</evidence>
<evidence type="ECO:0000313" key="6">
    <source>
        <dbReference type="EMBL" id="JAC97400.1"/>
    </source>
</evidence>
<dbReference type="GO" id="GO:0016020">
    <property type="term" value="C:membrane"/>
    <property type="evidence" value="ECO:0007669"/>
    <property type="project" value="TreeGrafter"/>
</dbReference>
<keyword evidence="5" id="KW-0812">Transmembrane</keyword>
<dbReference type="PANTHER" id="PTHR44196:SF1">
    <property type="entry name" value="DEHYDROGENASE_REDUCTASE SDR FAMILY MEMBER 7B"/>
    <property type="match status" value="1"/>
</dbReference>
<keyword evidence="5" id="KW-1133">Transmembrane helix</keyword>